<accession>A0A819JK34</accession>
<dbReference type="EMBL" id="CAJNOU010000682">
    <property type="protein sequence ID" value="CAF1064332.1"/>
    <property type="molecule type" value="Genomic_DNA"/>
</dbReference>
<dbReference type="SUPFAM" id="SSF51556">
    <property type="entry name" value="Metallo-dependent hydrolases"/>
    <property type="match status" value="1"/>
</dbReference>
<dbReference type="Proteomes" id="UP000663823">
    <property type="component" value="Unassembled WGS sequence"/>
</dbReference>
<dbReference type="InterPro" id="IPR032466">
    <property type="entry name" value="Metal_Hydrolase"/>
</dbReference>
<protein>
    <recommendedName>
        <fullName evidence="2">Amidohydrolase-related domain-containing protein</fullName>
    </recommendedName>
</protein>
<dbReference type="Proteomes" id="UP000663882">
    <property type="component" value="Unassembled WGS sequence"/>
</dbReference>
<dbReference type="EMBL" id="CAJOBE010002627">
    <property type="protein sequence ID" value="CAF3834144.1"/>
    <property type="molecule type" value="Genomic_DNA"/>
</dbReference>
<evidence type="ECO:0000313" key="7">
    <source>
        <dbReference type="Proteomes" id="UP000663823"/>
    </source>
</evidence>
<dbReference type="EMBL" id="CAJOAX010005095">
    <property type="protein sequence ID" value="CAF3934739.1"/>
    <property type="molecule type" value="Genomic_DNA"/>
</dbReference>
<dbReference type="OrthoDB" id="2135488at2759"/>
<proteinExistence type="inferred from homology"/>
<name>A0A819JK34_9BILA</name>
<dbReference type="InterPro" id="IPR006680">
    <property type="entry name" value="Amidohydro-rel"/>
</dbReference>
<evidence type="ECO:0000313" key="5">
    <source>
        <dbReference type="EMBL" id="CAF3834144.1"/>
    </source>
</evidence>
<feature type="domain" description="Amidohydrolase-related" evidence="2">
    <location>
        <begin position="155"/>
        <end position="255"/>
    </location>
</feature>
<gene>
    <name evidence="5" type="ORF">FNK824_LOCUS16939</name>
    <name evidence="6" type="ORF">OTI717_LOCUS25540</name>
    <name evidence="4" type="ORF">RFH988_LOCUS25010</name>
    <name evidence="3" type="ORF">SEV965_LOCUS14014</name>
</gene>
<dbReference type="Pfam" id="PF04909">
    <property type="entry name" value="Amidohydro_2"/>
    <property type="match status" value="1"/>
</dbReference>
<dbReference type="Gene3D" id="3.20.20.140">
    <property type="entry name" value="Metal-dependent hydrolases"/>
    <property type="match status" value="2"/>
</dbReference>
<evidence type="ECO:0000313" key="6">
    <source>
        <dbReference type="EMBL" id="CAF3934739.1"/>
    </source>
</evidence>
<evidence type="ECO:0000313" key="4">
    <source>
        <dbReference type="EMBL" id="CAF1208783.1"/>
    </source>
</evidence>
<dbReference type="PANTHER" id="PTHR43569:SF1">
    <property type="entry name" value="BLL3371 PROTEIN"/>
    <property type="match status" value="1"/>
</dbReference>
<evidence type="ECO:0000259" key="2">
    <source>
        <dbReference type="Pfam" id="PF04909"/>
    </source>
</evidence>
<organism evidence="6 7">
    <name type="scientific">Rotaria sordida</name>
    <dbReference type="NCBI Taxonomy" id="392033"/>
    <lineage>
        <taxon>Eukaryota</taxon>
        <taxon>Metazoa</taxon>
        <taxon>Spiralia</taxon>
        <taxon>Gnathifera</taxon>
        <taxon>Rotifera</taxon>
        <taxon>Eurotatoria</taxon>
        <taxon>Bdelloidea</taxon>
        <taxon>Philodinida</taxon>
        <taxon>Philodinidae</taxon>
        <taxon>Rotaria</taxon>
    </lineage>
</organism>
<dbReference type="AlphaFoldDB" id="A0A819JK34"/>
<comment type="similarity">
    <text evidence="1">Belongs to the metallo-dependent hydrolases superfamily.</text>
</comment>
<comment type="caution">
    <text evidence="6">The sequence shown here is derived from an EMBL/GenBank/DDBJ whole genome shotgun (WGS) entry which is preliminary data.</text>
</comment>
<sequence length="255" mass="29196">MSNNDISATTLPIVDAHHHLWDLSNPNHHYTFFRPDTPDEFIAGDRRPLKSTYSIQDYIKDTGSYNVVKSVHVEAAYDIHADPWGDIEWLYEQAKTNKNQLPSVLVAHANLADDQVRERLATLTSRFDKVRGIRHMLSWLDSKESMPYDNMASIDQWKAGMSALAQQPNVSCKLSGLAMFQHNWTVESLRPFLEYALNIFGPDRCLFASNFPVDKLHATFGQLVEAYLQVAKEAGLSKQEIERVFHDNACRIYRL</sequence>
<dbReference type="InterPro" id="IPR052350">
    <property type="entry name" value="Metallo-dep_Lactonases"/>
</dbReference>
<dbReference type="EMBL" id="CAJNOO010001868">
    <property type="protein sequence ID" value="CAF1208783.1"/>
    <property type="molecule type" value="Genomic_DNA"/>
</dbReference>
<dbReference type="Proteomes" id="UP000663874">
    <property type="component" value="Unassembled WGS sequence"/>
</dbReference>
<evidence type="ECO:0000313" key="3">
    <source>
        <dbReference type="EMBL" id="CAF1064332.1"/>
    </source>
</evidence>
<evidence type="ECO:0000256" key="1">
    <source>
        <dbReference type="ARBA" id="ARBA00038310"/>
    </source>
</evidence>
<reference evidence="6" key="1">
    <citation type="submission" date="2021-02" db="EMBL/GenBank/DDBJ databases">
        <authorList>
            <person name="Nowell W R."/>
        </authorList>
    </citation>
    <scope>NUCLEOTIDE SEQUENCE</scope>
</reference>
<dbReference type="Proteomes" id="UP000663889">
    <property type="component" value="Unassembled WGS sequence"/>
</dbReference>
<dbReference type="PANTHER" id="PTHR43569">
    <property type="entry name" value="AMIDOHYDROLASE"/>
    <property type="match status" value="1"/>
</dbReference>
<dbReference type="GO" id="GO:0016787">
    <property type="term" value="F:hydrolase activity"/>
    <property type="evidence" value="ECO:0007669"/>
    <property type="project" value="InterPro"/>
</dbReference>